<reference evidence="2 3" key="1">
    <citation type="submission" date="2014-04" db="EMBL/GenBank/DDBJ databases">
        <authorList>
            <consortium name="DOE Joint Genome Institute"/>
            <person name="Kuo A."/>
            <person name="Kohler A."/>
            <person name="Nagy L.G."/>
            <person name="Floudas D."/>
            <person name="Copeland A."/>
            <person name="Barry K.W."/>
            <person name="Cichocki N."/>
            <person name="Veneault-Fourrey C."/>
            <person name="LaButti K."/>
            <person name="Lindquist E.A."/>
            <person name="Lipzen A."/>
            <person name="Lundell T."/>
            <person name="Morin E."/>
            <person name="Murat C."/>
            <person name="Sun H."/>
            <person name="Tunlid A."/>
            <person name="Henrissat B."/>
            <person name="Grigoriev I.V."/>
            <person name="Hibbett D.S."/>
            <person name="Martin F."/>
            <person name="Nordberg H.P."/>
            <person name="Cantor M.N."/>
            <person name="Hua S.X."/>
        </authorList>
    </citation>
    <scope>NUCLEOTIDE SEQUENCE [LARGE SCALE GENOMIC DNA]</scope>
    <source>
        <strain evidence="2 3">Foug A</strain>
    </source>
</reference>
<sequence>MRFPPFDDEEPPLDYGDNVLDVEPLEAIQLELDSEEDASIIDWFYDPKPLINPPAVNGPSYHYWPPTLPDMANLYRLGHTLSDRPDNNASYLFNKKSFFTVKALNMAIPGGPVMQMTTTLGFQRLKRSSLINLWRTS</sequence>
<organism evidence="2 3">
    <name type="scientific">Scleroderma citrinum Foug A</name>
    <dbReference type="NCBI Taxonomy" id="1036808"/>
    <lineage>
        <taxon>Eukaryota</taxon>
        <taxon>Fungi</taxon>
        <taxon>Dikarya</taxon>
        <taxon>Basidiomycota</taxon>
        <taxon>Agaricomycotina</taxon>
        <taxon>Agaricomycetes</taxon>
        <taxon>Agaricomycetidae</taxon>
        <taxon>Boletales</taxon>
        <taxon>Sclerodermatineae</taxon>
        <taxon>Sclerodermataceae</taxon>
        <taxon>Scleroderma</taxon>
    </lineage>
</organism>
<dbReference type="GO" id="GO:0005682">
    <property type="term" value="C:U5 snRNP"/>
    <property type="evidence" value="ECO:0007669"/>
    <property type="project" value="TreeGrafter"/>
</dbReference>
<dbReference type="HOGENOM" id="CLU_1866309_0_0_1"/>
<dbReference type="GO" id="GO:0030620">
    <property type="term" value="F:U2 snRNA binding"/>
    <property type="evidence" value="ECO:0007669"/>
    <property type="project" value="TreeGrafter"/>
</dbReference>
<dbReference type="STRING" id="1036808.A0A0C2YZS9"/>
<proteinExistence type="predicted"/>
<dbReference type="EMBL" id="KN822141">
    <property type="protein sequence ID" value="KIM55078.1"/>
    <property type="molecule type" value="Genomic_DNA"/>
</dbReference>
<protein>
    <recommendedName>
        <fullName evidence="1">PRO8NT domain-containing protein</fullName>
    </recommendedName>
</protein>
<dbReference type="PANTHER" id="PTHR11140:SF0">
    <property type="entry name" value="PRE-MRNA-PROCESSING-SPLICING FACTOR 8"/>
    <property type="match status" value="1"/>
</dbReference>
<reference evidence="3" key="2">
    <citation type="submission" date="2015-01" db="EMBL/GenBank/DDBJ databases">
        <title>Evolutionary Origins and Diversification of the Mycorrhizal Mutualists.</title>
        <authorList>
            <consortium name="DOE Joint Genome Institute"/>
            <consortium name="Mycorrhizal Genomics Consortium"/>
            <person name="Kohler A."/>
            <person name="Kuo A."/>
            <person name="Nagy L.G."/>
            <person name="Floudas D."/>
            <person name="Copeland A."/>
            <person name="Barry K.W."/>
            <person name="Cichocki N."/>
            <person name="Veneault-Fourrey C."/>
            <person name="LaButti K."/>
            <person name="Lindquist E.A."/>
            <person name="Lipzen A."/>
            <person name="Lundell T."/>
            <person name="Morin E."/>
            <person name="Murat C."/>
            <person name="Riley R."/>
            <person name="Ohm R."/>
            <person name="Sun H."/>
            <person name="Tunlid A."/>
            <person name="Henrissat B."/>
            <person name="Grigoriev I.V."/>
            <person name="Hibbett D.S."/>
            <person name="Martin F."/>
        </authorList>
    </citation>
    <scope>NUCLEOTIDE SEQUENCE [LARGE SCALE GENOMIC DNA]</scope>
    <source>
        <strain evidence="3">Foug A</strain>
    </source>
</reference>
<name>A0A0C2YZS9_9AGAM</name>
<dbReference type="GO" id="GO:0030623">
    <property type="term" value="F:U5 snRNA binding"/>
    <property type="evidence" value="ECO:0007669"/>
    <property type="project" value="TreeGrafter"/>
</dbReference>
<dbReference type="InParanoid" id="A0A0C2YZS9"/>
<dbReference type="InterPro" id="IPR027652">
    <property type="entry name" value="PRP8"/>
</dbReference>
<dbReference type="Proteomes" id="UP000053989">
    <property type="component" value="Unassembled WGS sequence"/>
</dbReference>
<dbReference type="PANTHER" id="PTHR11140">
    <property type="entry name" value="PRE-MRNA SPLICING FACTOR PRP8"/>
    <property type="match status" value="1"/>
</dbReference>
<dbReference type="AlphaFoldDB" id="A0A0C2YZS9"/>
<evidence type="ECO:0000259" key="1">
    <source>
        <dbReference type="Pfam" id="PF08082"/>
    </source>
</evidence>
<dbReference type="Pfam" id="PF08082">
    <property type="entry name" value="PRO8NT"/>
    <property type="match status" value="1"/>
</dbReference>
<evidence type="ECO:0000313" key="3">
    <source>
        <dbReference type="Proteomes" id="UP000053989"/>
    </source>
</evidence>
<accession>A0A0C2YZS9</accession>
<dbReference type="GO" id="GO:0017070">
    <property type="term" value="F:U6 snRNA binding"/>
    <property type="evidence" value="ECO:0007669"/>
    <property type="project" value="TreeGrafter"/>
</dbReference>
<feature type="domain" description="PRO8NT" evidence="1">
    <location>
        <begin position="1"/>
        <end position="46"/>
    </location>
</feature>
<gene>
    <name evidence="2" type="ORF">SCLCIDRAFT_1150699</name>
</gene>
<dbReference type="GO" id="GO:0000244">
    <property type="term" value="P:spliceosomal tri-snRNP complex assembly"/>
    <property type="evidence" value="ECO:0007669"/>
    <property type="project" value="TreeGrafter"/>
</dbReference>
<dbReference type="InterPro" id="IPR012591">
    <property type="entry name" value="PRO8NT"/>
</dbReference>
<evidence type="ECO:0000313" key="2">
    <source>
        <dbReference type="EMBL" id="KIM55078.1"/>
    </source>
</evidence>
<dbReference type="GO" id="GO:0097157">
    <property type="term" value="F:pre-mRNA intronic binding"/>
    <property type="evidence" value="ECO:0007669"/>
    <property type="project" value="TreeGrafter"/>
</dbReference>
<dbReference type="GO" id="GO:0030619">
    <property type="term" value="F:U1 snRNA binding"/>
    <property type="evidence" value="ECO:0007669"/>
    <property type="project" value="TreeGrafter"/>
</dbReference>
<dbReference type="GO" id="GO:0071013">
    <property type="term" value="C:catalytic step 2 spliceosome"/>
    <property type="evidence" value="ECO:0007669"/>
    <property type="project" value="TreeGrafter"/>
</dbReference>
<keyword evidence="3" id="KW-1185">Reference proteome</keyword>
<dbReference type="OrthoDB" id="2670725at2759"/>